<name>A0ABW7A2Y3_9HYPH</name>
<dbReference type="InterPro" id="IPR017938">
    <property type="entry name" value="Riboflavin_synthase-like_b-brl"/>
</dbReference>
<feature type="transmembrane region" description="Helical" evidence="4">
    <location>
        <begin position="16"/>
        <end position="37"/>
    </location>
</feature>
<gene>
    <name evidence="7" type="ORF">V5F32_23220</name>
</gene>
<feature type="domain" description="Flavodoxin-like" evidence="5">
    <location>
        <begin position="314"/>
        <end position="449"/>
    </location>
</feature>
<dbReference type="InterPro" id="IPR017927">
    <property type="entry name" value="FAD-bd_FR_type"/>
</dbReference>
<dbReference type="Gene3D" id="2.40.30.10">
    <property type="entry name" value="Translation factors"/>
    <property type="match status" value="1"/>
</dbReference>
<dbReference type="InterPro" id="IPR001433">
    <property type="entry name" value="OxRdtase_FAD/NAD-bd"/>
</dbReference>
<dbReference type="PANTHER" id="PTHR19384">
    <property type="entry name" value="NITRIC OXIDE SYNTHASE-RELATED"/>
    <property type="match status" value="1"/>
</dbReference>
<dbReference type="InterPro" id="IPR039261">
    <property type="entry name" value="FNR_nucleotide-bd"/>
</dbReference>
<evidence type="ECO:0000313" key="8">
    <source>
        <dbReference type="Proteomes" id="UP001604002"/>
    </source>
</evidence>
<evidence type="ECO:0000256" key="4">
    <source>
        <dbReference type="SAM" id="Phobius"/>
    </source>
</evidence>
<comment type="caution">
    <text evidence="7">The sequence shown here is derived from an EMBL/GenBank/DDBJ whole genome shotgun (WGS) entry which is preliminary data.</text>
</comment>
<keyword evidence="2" id="KW-0288">FMN</keyword>
<feature type="transmembrane region" description="Helical" evidence="4">
    <location>
        <begin position="165"/>
        <end position="192"/>
    </location>
</feature>
<evidence type="ECO:0000259" key="6">
    <source>
        <dbReference type="PROSITE" id="PS51384"/>
    </source>
</evidence>
<dbReference type="InterPro" id="IPR001094">
    <property type="entry name" value="Flavdoxin-like"/>
</dbReference>
<proteinExistence type="predicted"/>
<dbReference type="Proteomes" id="UP001604002">
    <property type="component" value="Unassembled WGS sequence"/>
</dbReference>
<dbReference type="SUPFAM" id="SSF52343">
    <property type="entry name" value="Ferredoxin reductase-like, C-terminal NADP-linked domain"/>
    <property type="match status" value="1"/>
</dbReference>
<accession>A0ABW7A2Y3</accession>
<dbReference type="Gene3D" id="3.40.50.360">
    <property type="match status" value="1"/>
</dbReference>
<evidence type="ECO:0000256" key="2">
    <source>
        <dbReference type="ARBA" id="ARBA00022643"/>
    </source>
</evidence>
<keyword evidence="3" id="KW-0249">Electron transport</keyword>
<dbReference type="SUPFAM" id="SSF52218">
    <property type="entry name" value="Flavoproteins"/>
    <property type="match status" value="1"/>
</dbReference>
<dbReference type="PROSITE" id="PS50902">
    <property type="entry name" value="FLAVODOXIN_LIKE"/>
    <property type="match status" value="1"/>
</dbReference>
<evidence type="ECO:0000313" key="7">
    <source>
        <dbReference type="EMBL" id="MFG1375097.1"/>
    </source>
</evidence>
<dbReference type="InterPro" id="IPR001709">
    <property type="entry name" value="Flavoprot_Pyr_Nucl_cyt_Rdtase"/>
</dbReference>
<dbReference type="PRINTS" id="PR00371">
    <property type="entry name" value="FPNCR"/>
</dbReference>
<dbReference type="PRINTS" id="PR00369">
    <property type="entry name" value="FLAVODOXIN"/>
</dbReference>
<dbReference type="InterPro" id="IPR005625">
    <property type="entry name" value="PepSY-ass_TM"/>
</dbReference>
<keyword evidence="4" id="KW-0472">Membrane</keyword>
<reference evidence="7 8" key="1">
    <citation type="submission" date="2024-02" db="EMBL/GenBank/DDBJ databases">
        <title>Expansion and revision of Xanthobacter and proposal of Roseixanthobacter gen. nov.</title>
        <authorList>
            <person name="Soltysiak M.P.M."/>
            <person name="Jalihal A."/>
            <person name="Ory A."/>
            <person name="Chrisophersen C."/>
            <person name="Lee A.D."/>
            <person name="Boulton J."/>
            <person name="Springer M."/>
        </authorList>
    </citation>
    <scope>NUCLEOTIDE SEQUENCE [LARGE SCALE GENOMIC DNA]</scope>
    <source>
        <strain evidence="7 8">23A</strain>
    </source>
</reference>
<keyword evidence="1" id="KW-0285">Flavoprotein</keyword>
<dbReference type="Gene3D" id="3.40.50.80">
    <property type="entry name" value="Nucleotide-binding domain of ferredoxin-NADP reductase (FNR) module"/>
    <property type="match status" value="1"/>
</dbReference>
<keyword evidence="4" id="KW-0812">Transmembrane</keyword>
<feature type="transmembrane region" description="Helical" evidence="4">
    <location>
        <begin position="277"/>
        <end position="297"/>
    </location>
</feature>
<dbReference type="Pfam" id="PF03929">
    <property type="entry name" value="PepSY_TM"/>
    <property type="match status" value="1"/>
</dbReference>
<dbReference type="Pfam" id="PF00258">
    <property type="entry name" value="Flavodoxin_1"/>
    <property type="match status" value="1"/>
</dbReference>
<evidence type="ECO:0000256" key="3">
    <source>
        <dbReference type="ARBA" id="ARBA00022982"/>
    </source>
</evidence>
<dbReference type="PROSITE" id="PS51384">
    <property type="entry name" value="FAD_FR"/>
    <property type="match status" value="1"/>
</dbReference>
<dbReference type="SUPFAM" id="SSF63380">
    <property type="entry name" value="Riboflavin synthase domain-like"/>
    <property type="match status" value="1"/>
</dbReference>
<dbReference type="InterPro" id="IPR008254">
    <property type="entry name" value="Flavodoxin/NO_synth"/>
</dbReference>
<feature type="transmembrane region" description="Helical" evidence="4">
    <location>
        <begin position="125"/>
        <end position="153"/>
    </location>
</feature>
<evidence type="ECO:0000259" key="5">
    <source>
        <dbReference type="PROSITE" id="PS50902"/>
    </source>
</evidence>
<evidence type="ECO:0000256" key="1">
    <source>
        <dbReference type="ARBA" id="ARBA00022630"/>
    </source>
</evidence>
<dbReference type="EMBL" id="JBAFVH010000021">
    <property type="protein sequence ID" value="MFG1375097.1"/>
    <property type="molecule type" value="Genomic_DNA"/>
</dbReference>
<protein>
    <submittedName>
        <fullName evidence="7">PepSY domain-containing protein</fullName>
    </submittedName>
</protein>
<keyword evidence="3" id="KW-0813">Transport</keyword>
<dbReference type="InterPro" id="IPR029039">
    <property type="entry name" value="Flavoprotein-like_sf"/>
</dbReference>
<dbReference type="Pfam" id="PF00175">
    <property type="entry name" value="NAD_binding_1"/>
    <property type="match status" value="1"/>
</dbReference>
<organism evidence="7 8">
    <name type="scientific">Xanthobacter oligotrophicus</name>
    <dbReference type="NCBI Taxonomy" id="2607286"/>
    <lineage>
        <taxon>Bacteria</taxon>
        <taxon>Pseudomonadati</taxon>
        <taxon>Pseudomonadota</taxon>
        <taxon>Alphaproteobacteria</taxon>
        <taxon>Hyphomicrobiales</taxon>
        <taxon>Xanthobacteraceae</taxon>
        <taxon>Xanthobacter</taxon>
    </lineage>
</organism>
<keyword evidence="8" id="KW-1185">Reference proteome</keyword>
<feature type="domain" description="FAD-binding FR-type" evidence="6">
    <location>
        <begin position="465"/>
        <end position="582"/>
    </location>
</feature>
<dbReference type="RefSeq" id="WP_393994624.1">
    <property type="nucleotide sequence ID" value="NZ_JBAFVH010000021.1"/>
</dbReference>
<sequence>MSFAFIKPLLISFHRWISIVLAPVFVLVILSGAILSFRPILSDLSSRSAGTVTVDVAALGALIGKLEAQGPVSAISPAEGGTSVDVVSDAADIAGRWDIASATRTRTAAGGGDVFRTVEMFHKSLLLGLGLVVEAASFAMLAIMIAGPFLAWLRFRGTLIGWHMAIGWCLLPVTLLSPVTAVLMTLGVGAGARVPLPRAERPVAISRAVATAAHDMDLTQIATARRFRGGTVMLQVAGEKGGAFVVTDKGVTALTGGPGLVKQIHEGTWAGVWSGSLNLVVSLALLGLTVTGFASWFGRWRRNRSVPLAAGAHILVAHASQTGTAARLAAATAEALAGGGEKVALAQLGTVKPADLSRFRLVLLIAATTGEGHVPDGARPFVKALRPGTIAGVRFAVLGLGDQSYAHFCGGAETLRTQLLAAGGIEAAPMDRADGNPAAAWAAWIETLQAVLGLRCGTSSAPMGGQHVALTLKERHRLDDPAEGETQETWSILLESEEDLAFRPGDLLRLSPGDGERERAYSIGSSSRVDPRRIELTVRLHTWRDEAGHEGFGRASGQLIRGAPTGCHFHARVDPHPTFNPPADPTWPVIMIGAGSGIAPFPGFIGERKASGRPGPAWLFFGNRYRNGDFLWAERFKAAAKDGSLTRLDTAFSRDATDGKHIQARLEEASEEVWRWLMDKKAVVYICGRREMARGVEEALSAILVAHGKVAPDAAHDEVERWIAEGRIRIDAFD</sequence>
<keyword evidence="4" id="KW-1133">Transmembrane helix</keyword>